<organism evidence="3 4">
    <name type="scientific">Cytospora chrysosperma</name>
    <name type="common">Cytospora canker fungus</name>
    <name type="synonym">Sphaeria chrysosperma</name>
    <dbReference type="NCBI Taxonomy" id="252740"/>
    <lineage>
        <taxon>Eukaryota</taxon>
        <taxon>Fungi</taxon>
        <taxon>Dikarya</taxon>
        <taxon>Ascomycota</taxon>
        <taxon>Pezizomycotina</taxon>
        <taxon>Sordariomycetes</taxon>
        <taxon>Sordariomycetidae</taxon>
        <taxon>Diaporthales</taxon>
        <taxon>Cytosporaceae</taxon>
        <taxon>Cytospora</taxon>
    </lineage>
</organism>
<keyword evidence="2" id="KW-1133">Transmembrane helix</keyword>
<evidence type="ECO:0000256" key="2">
    <source>
        <dbReference type="SAM" id="Phobius"/>
    </source>
</evidence>
<evidence type="ECO:0000256" key="1">
    <source>
        <dbReference type="SAM" id="MobiDB-lite"/>
    </source>
</evidence>
<evidence type="ECO:0000313" key="3">
    <source>
        <dbReference type="EMBL" id="ROV97246.1"/>
    </source>
</evidence>
<accession>A0A423W1L9</accession>
<feature type="transmembrane region" description="Helical" evidence="2">
    <location>
        <begin position="384"/>
        <end position="401"/>
    </location>
</feature>
<proteinExistence type="predicted"/>
<sequence>MEWTEADVTRVLNSGLSEQSSENLEDLRLILLSRVEQLRVEFLRVGTPADNVVKPHVVFHVNLAPYSPDQEYRSFRISMQYEGGGDHGLSGVFRIIARSYITSSWKATGSFGFGITRQGKLVRVMDWVNAIRGRYNDPLVERHNLSGNIMGFDFVATNERPAVDGCRDWIVQAFTRFYLLGFVNLWGVELGEAPALNQSAFPSYEDFNSAIPRGRFPALNMPDAFWFPDVIDKRFVHDSSNSNRIRIQPIRMWREQSIGTKRWYFGAKPSNTTTFPCEIRRRGVPHQDHHHRDLDQCHPAALLVPTGPPLAAAAEVVLLATPLLIMVRDRVRVRHPAALLVPARPPLAAAAVVVLLATPLLIMVRDRVRVRHPAALLVPTGPPLAAAAVVVLLGIPLHPTVRGRVRVCVRHPAALLVSTGPPLAAAAVVVLLGIPPHPTVRGRIRVHHRSKLSIKTKAEEAEKNKNKAVEKKKAKTVKDGVGETKVKNRETETRISHGQSLVAAGGKQNGSGVPCTKNKGR</sequence>
<feature type="compositionally biased region" description="Basic and acidic residues" evidence="1">
    <location>
        <begin position="458"/>
        <end position="495"/>
    </location>
</feature>
<dbReference type="OrthoDB" id="10601357at2759"/>
<keyword evidence="2" id="KW-0812">Transmembrane</keyword>
<feature type="region of interest" description="Disordered" evidence="1">
    <location>
        <begin position="458"/>
        <end position="521"/>
    </location>
</feature>
<protein>
    <submittedName>
        <fullName evidence="3">Uncharacterized protein</fullName>
    </submittedName>
</protein>
<keyword evidence="4" id="KW-1185">Reference proteome</keyword>
<keyword evidence="2" id="KW-0472">Membrane</keyword>
<name>A0A423W1L9_CYTCH</name>
<gene>
    <name evidence="3" type="ORF">VSDG_04752</name>
</gene>
<dbReference type="AlphaFoldDB" id="A0A423W1L9"/>
<comment type="caution">
    <text evidence="3">The sequence shown here is derived from an EMBL/GenBank/DDBJ whole genome shotgun (WGS) entry which is preliminary data.</text>
</comment>
<reference evidence="3 4" key="1">
    <citation type="submission" date="2015-09" db="EMBL/GenBank/DDBJ databases">
        <title>Host preference determinants of Valsa canker pathogens revealed by comparative genomics.</title>
        <authorList>
            <person name="Yin Z."/>
            <person name="Huang L."/>
        </authorList>
    </citation>
    <scope>NUCLEOTIDE SEQUENCE [LARGE SCALE GENOMIC DNA]</scope>
    <source>
        <strain evidence="3 4">YSFL</strain>
    </source>
</reference>
<dbReference type="Proteomes" id="UP000284375">
    <property type="component" value="Unassembled WGS sequence"/>
</dbReference>
<feature type="transmembrane region" description="Helical" evidence="2">
    <location>
        <begin position="413"/>
        <end position="434"/>
    </location>
</feature>
<evidence type="ECO:0000313" key="4">
    <source>
        <dbReference type="Proteomes" id="UP000284375"/>
    </source>
</evidence>
<feature type="transmembrane region" description="Helical" evidence="2">
    <location>
        <begin position="347"/>
        <end position="364"/>
    </location>
</feature>
<dbReference type="EMBL" id="LJZO01000017">
    <property type="protein sequence ID" value="ROV97246.1"/>
    <property type="molecule type" value="Genomic_DNA"/>
</dbReference>